<name>A0A9P7UKR8_9AGAR</name>
<evidence type="ECO:0000256" key="1">
    <source>
        <dbReference type="ARBA" id="ARBA00022793"/>
    </source>
</evidence>
<dbReference type="RefSeq" id="XP_043002499.1">
    <property type="nucleotide sequence ID" value="XM_043160542.1"/>
</dbReference>
<evidence type="ECO:0000313" key="4">
    <source>
        <dbReference type="EMBL" id="KAG7086028.1"/>
    </source>
</evidence>
<reference evidence="4" key="1">
    <citation type="journal article" date="2021" name="Genome Biol. Evol.">
        <title>The assembled and annotated genome of the fairy-ring fungus Marasmius oreades.</title>
        <authorList>
            <person name="Hiltunen M."/>
            <person name="Ament-Velasquez S.L."/>
            <person name="Johannesson H."/>
        </authorList>
    </citation>
    <scope>NUCLEOTIDE SEQUENCE</scope>
    <source>
        <strain evidence="4">03SP1</strain>
    </source>
</reference>
<dbReference type="GO" id="GO:0004609">
    <property type="term" value="F:phosphatidylserine decarboxylase activity"/>
    <property type="evidence" value="ECO:0007669"/>
    <property type="project" value="InterPro"/>
</dbReference>
<evidence type="ECO:0000313" key="5">
    <source>
        <dbReference type="Proteomes" id="UP001049176"/>
    </source>
</evidence>
<dbReference type="InterPro" id="IPR003817">
    <property type="entry name" value="PS_Dcarbxylase"/>
</dbReference>
<sequence length="458" mass="52244">MVTKSLSYVDGTSKDAVGHLDSPPKITAIHKFINRMSLAQNLIVPPDTTDVFTMSQWQFRRRWMDKKLRQLESKPKIKPNEWHPVIREFRELVEGDHILSKCCSRMFDNRPDTPPNDKDSQKSQVRDYIHMLELLNYILTRAPEWENNDMGQMGILPILALVEWPMNTPAGRVVFSDSRVNAQLKKIFDVWAEYLSSSDSTYVLTEDDGWLRPGAITEDFGQTFICDTTHPHFGFKSWDDFFTRRLKPGVRPIAEPYDDSIITSACESFVVTFAHDVQTKDKFWLKGCPYNLQTMFNHDPLTQYFIGGTVYQGFIASTSYHRWHSPVNGVVTKIVHIPGTYYLQSPTLGFDTENGPDYYTPDHSQEFLSHSQTRLLVFIESSNPEIGLMCVVTIGMVEVSTCEVTVREGTKVKKGDELGMFHFGGSTHCLVFRPQTKLAIGVEPGEGVKVNQEVARLL</sequence>
<protein>
    <recommendedName>
        <fullName evidence="3">L-tryptophan decarboxylase PsiD-like domain-containing protein</fullName>
    </recommendedName>
</protein>
<dbReference type="Pfam" id="PF12588">
    <property type="entry name" value="PSDC"/>
    <property type="match status" value="1"/>
</dbReference>
<dbReference type="EMBL" id="CM032191">
    <property type="protein sequence ID" value="KAG7086028.1"/>
    <property type="molecule type" value="Genomic_DNA"/>
</dbReference>
<dbReference type="GO" id="GO:0006646">
    <property type="term" value="P:phosphatidylethanolamine biosynthetic process"/>
    <property type="evidence" value="ECO:0007669"/>
    <property type="project" value="TreeGrafter"/>
</dbReference>
<dbReference type="AlphaFoldDB" id="A0A9P7UKR8"/>
<dbReference type="PANTHER" id="PTHR10067:SF9">
    <property type="entry name" value="PHOSPHATIDYLSERINE DECARBOXYLASE FAMILY PROTEIN (AFU_ORTHOLOGUE AFUA_7G01730)"/>
    <property type="match status" value="1"/>
</dbReference>
<dbReference type="GO" id="GO:0005739">
    <property type="term" value="C:mitochondrion"/>
    <property type="evidence" value="ECO:0007669"/>
    <property type="project" value="TreeGrafter"/>
</dbReference>
<feature type="domain" description="L-tryptophan decarboxylase PsiD-like" evidence="3">
    <location>
        <begin position="83"/>
        <end position="216"/>
    </location>
</feature>
<dbReference type="Pfam" id="PF02666">
    <property type="entry name" value="PS_Dcarbxylase"/>
    <property type="match status" value="1"/>
</dbReference>
<dbReference type="GeneID" id="66072626"/>
<keyword evidence="5" id="KW-1185">Reference proteome</keyword>
<proteinExistence type="predicted"/>
<dbReference type="KEGG" id="more:E1B28_003550"/>
<accession>A0A9P7UKR8</accession>
<organism evidence="4 5">
    <name type="scientific">Marasmius oreades</name>
    <name type="common">fairy-ring Marasmius</name>
    <dbReference type="NCBI Taxonomy" id="181124"/>
    <lineage>
        <taxon>Eukaryota</taxon>
        <taxon>Fungi</taxon>
        <taxon>Dikarya</taxon>
        <taxon>Basidiomycota</taxon>
        <taxon>Agaricomycotina</taxon>
        <taxon>Agaricomycetes</taxon>
        <taxon>Agaricomycetidae</taxon>
        <taxon>Agaricales</taxon>
        <taxon>Marasmiineae</taxon>
        <taxon>Marasmiaceae</taxon>
        <taxon>Marasmius</taxon>
    </lineage>
</organism>
<dbReference type="InterPro" id="IPR022237">
    <property type="entry name" value="PsiD-like"/>
</dbReference>
<comment type="caution">
    <text evidence="4">The sequence shown here is derived from an EMBL/GenBank/DDBJ whole genome shotgun (WGS) entry which is preliminary data.</text>
</comment>
<dbReference type="Proteomes" id="UP001049176">
    <property type="component" value="Chromosome 11"/>
</dbReference>
<dbReference type="PANTHER" id="PTHR10067">
    <property type="entry name" value="PHOSPHATIDYLSERINE DECARBOXYLASE"/>
    <property type="match status" value="1"/>
</dbReference>
<evidence type="ECO:0000259" key="3">
    <source>
        <dbReference type="Pfam" id="PF12588"/>
    </source>
</evidence>
<dbReference type="OrthoDB" id="5973539at2759"/>
<evidence type="ECO:0000256" key="2">
    <source>
        <dbReference type="ARBA" id="ARBA00023239"/>
    </source>
</evidence>
<keyword evidence="2" id="KW-0456">Lyase</keyword>
<gene>
    <name evidence="4" type="ORF">E1B28_003550</name>
</gene>
<keyword evidence="1" id="KW-0210">Decarboxylase</keyword>